<dbReference type="InterPro" id="IPR012338">
    <property type="entry name" value="Beta-lactam/transpept-like"/>
</dbReference>
<gene>
    <name evidence="4" type="ORF">LY89DRAFT_575826</name>
</gene>
<dbReference type="PANTHER" id="PTHR46825">
    <property type="entry name" value="D-ALANYL-D-ALANINE-CARBOXYPEPTIDASE/ENDOPEPTIDASE AMPH"/>
    <property type="match status" value="1"/>
</dbReference>
<dbReference type="SUPFAM" id="SSF56601">
    <property type="entry name" value="beta-lactamase/transpeptidase-like"/>
    <property type="match status" value="1"/>
</dbReference>
<organism evidence="4 5">
    <name type="scientific">Mollisia scopiformis</name>
    <name type="common">Conifer needle endophyte fungus</name>
    <name type="synonym">Phialocephala scopiformis</name>
    <dbReference type="NCBI Taxonomy" id="149040"/>
    <lineage>
        <taxon>Eukaryota</taxon>
        <taxon>Fungi</taxon>
        <taxon>Dikarya</taxon>
        <taxon>Ascomycota</taxon>
        <taxon>Pezizomycotina</taxon>
        <taxon>Leotiomycetes</taxon>
        <taxon>Helotiales</taxon>
        <taxon>Mollisiaceae</taxon>
        <taxon>Mollisia</taxon>
    </lineage>
</organism>
<evidence type="ECO:0000259" key="2">
    <source>
        <dbReference type="Pfam" id="PF00144"/>
    </source>
</evidence>
<evidence type="ECO:0000259" key="3">
    <source>
        <dbReference type="Pfam" id="PF11954"/>
    </source>
</evidence>
<dbReference type="Proteomes" id="UP000070700">
    <property type="component" value="Unassembled WGS sequence"/>
</dbReference>
<dbReference type="InterPro" id="IPR050491">
    <property type="entry name" value="AmpC-like"/>
</dbReference>
<dbReference type="RefSeq" id="XP_018076925.1">
    <property type="nucleotide sequence ID" value="XM_018208811.1"/>
</dbReference>
<dbReference type="Gene3D" id="2.40.128.600">
    <property type="match status" value="1"/>
</dbReference>
<proteinExistence type="inferred from homology"/>
<dbReference type="InParanoid" id="A0A194XQM2"/>
<dbReference type="InterPro" id="IPR001466">
    <property type="entry name" value="Beta-lactam-related"/>
</dbReference>
<dbReference type="KEGG" id="psco:LY89DRAFT_575826"/>
<comment type="similarity">
    <text evidence="1">Belongs to the peptidase S12 family.</text>
</comment>
<keyword evidence="5" id="KW-1185">Reference proteome</keyword>
<accession>A0A194XQM2</accession>
<dbReference type="PANTHER" id="PTHR46825:SF9">
    <property type="entry name" value="BETA-LACTAMASE-RELATED DOMAIN-CONTAINING PROTEIN"/>
    <property type="match status" value="1"/>
</dbReference>
<dbReference type="InterPro" id="IPR021860">
    <property type="entry name" value="Peptidase_S12_Pab87-rel_C"/>
</dbReference>
<dbReference type="Gene3D" id="3.40.710.10">
    <property type="entry name" value="DD-peptidase/beta-lactamase superfamily"/>
    <property type="match status" value="1"/>
</dbReference>
<name>A0A194XQM2_MOLSC</name>
<evidence type="ECO:0000256" key="1">
    <source>
        <dbReference type="ARBA" id="ARBA00038215"/>
    </source>
</evidence>
<sequence>MRDGKFTPEFDAFVKEKLDKWHVPGMSIAVIQGDDVCAKGYGFARLPDEPVRPETLFNCASMTKAFTATATSLLVDDKNHPDVKWDTPMSHLIGDDFVLSDGRYTAEVTIEDMLSHRSGLPDCDDACYGIYAKNPDNTKSIVRKLRHIPLVSPLRTTYNYCNVGYTVVAHMIERLTGQWFGDFLREKIWEPLGMKNTYYGLDDLRKRRGTDDLAKSYRWDKIEEKNEEMPWCDQPEGSGCGEVFSNVLDYAAFLKCMMKKSGPISEEGHKELVAPRIITSPGEEPMPFMAHRLYALGWEIENFHGERTVGHDGAVTGFACKMLYIPRLNWGMVAFGNKDFANDAIDGIAWGLVDDLMGIPEEQRFDWDEDAQRIWDKYEPKTREQLFPKIPDPPIPLSRPLSEYAGVYNHPGFGDMVVELKDGKLQVDATDRTWRFMHYLDHVSGDFFFVDRVEVPSKETGTGKAQFRINADGRVIAFGMDLIAGMEDEKEPIWFERGDLHEGKDEGGSG</sequence>
<reference evidence="4 5" key="1">
    <citation type="submission" date="2015-10" db="EMBL/GenBank/DDBJ databases">
        <title>Full genome of DAOMC 229536 Phialocephala scopiformis, a fungal endophyte of spruce producing the potent anti-insectan compound rugulosin.</title>
        <authorList>
            <consortium name="DOE Joint Genome Institute"/>
            <person name="Walker A.K."/>
            <person name="Frasz S.L."/>
            <person name="Seifert K.A."/>
            <person name="Miller J.D."/>
            <person name="Mondo S.J."/>
            <person name="Labutti K."/>
            <person name="Lipzen A."/>
            <person name="Dockter R."/>
            <person name="Kennedy M."/>
            <person name="Grigoriev I.V."/>
            <person name="Spatafora J.W."/>
        </authorList>
    </citation>
    <scope>NUCLEOTIDE SEQUENCE [LARGE SCALE GENOMIC DNA]</scope>
    <source>
        <strain evidence="4 5">CBS 120377</strain>
    </source>
</reference>
<feature type="domain" description="Peptidase S12 Pab87-related C-terminal" evidence="3">
    <location>
        <begin position="393"/>
        <end position="497"/>
    </location>
</feature>
<dbReference type="GeneID" id="28818537"/>
<evidence type="ECO:0000313" key="4">
    <source>
        <dbReference type="EMBL" id="KUJ22570.1"/>
    </source>
</evidence>
<feature type="domain" description="Beta-lactamase-related" evidence="2">
    <location>
        <begin position="10"/>
        <end position="341"/>
    </location>
</feature>
<dbReference type="OrthoDB" id="5946976at2759"/>
<dbReference type="AlphaFoldDB" id="A0A194XQM2"/>
<dbReference type="Pfam" id="PF11954">
    <property type="entry name" value="DUF3471"/>
    <property type="match status" value="1"/>
</dbReference>
<dbReference type="Pfam" id="PF00144">
    <property type="entry name" value="Beta-lactamase"/>
    <property type="match status" value="1"/>
</dbReference>
<evidence type="ECO:0000313" key="5">
    <source>
        <dbReference type="Proteomes" id="UP000070700"/>
    </source>
</evidence>
<dbReference type="EMBL" id="KQ947406">
    <property type="protein sequence ID" value="KUJ22570.1"/>
    <property type="molecule type" value="Genomic_DNA"/>
</dbReference>
<protein>
    <submittedName>
        <fullName evidence="4">Penicillin-binding protein</fullName>
    </submittedName>
</protein>